<dbReference type="GO" id="GO:0006352">
    <property type="term" value="P:DNA-templated transcription initiation"/>
    <property type="evidence" value="ECO:0007669"/>
    <property type="project" value="InterPro"/>
</dbReference>
<dbReference type="InterPro" id="IPR013325">
    <property type="entry name" value="RNA_pol_sigma_r2"/>
</dbReference>
<keyword evidence="8" id="KW-1185">Reference proteome</keyword>
<evidence type="ECO:0000259" key="6">
    <source>
        <dbReference type="Pfam" id="PF08281"/>
    </source>
</evidence>
<dbReference type="InterPro" id="IPR013324">
    <property type="entry name" value="RNA_pol_sigma_r3/r4-like"/>
</dbReference>
<dbReference type="GO" id="GO:0016987">
    <property type="term" value="F:sigma factor activity"/>
    <property type="evidence" value="ECO:0007669"/>
    <property type="project" value="UniProtKB-KW"/>
</dbReference>
<feature type="domain" description="RNA polymerase sigma factor 70 region 4 type 2" evidence="6">
    <location>
        <begin position="140"/>
        <end position="188"/>
    </location>
</feature>
<dbReference type="SUPFAM" id="SSF88659">
    <property type="entry name" value="Sigma3 and sigma4 domains of RNA polymerase sigma factors"/>
    <property type="match status" value="1"/>
</dbReference>
<dbReference type="Proteomes" id="UP000270471">
    <property type="component" value="Unassembled WGS sequence"/>
</dbReference>
<comment type="caution">
    <text evidence="7">The sequence shown here is derived from an EMBL/GenBank/DDBJ whole genome shotgun (WGS) entry which is preliminary data.</text>
</comment>
<evidence type="ECO:0000256" key="4">
    <source>
        <dbReference type="ARBA" id="ARBA00023163"/>
    </source>
</evidence>
<dbReference type="NCBIfam" id="TIGR02937">
    <property type="entry name" value="sigma70-ECF"/>
    <property type="match status" value="1"/>
</dbReference>
<sequence length="202" mass="22233">MVVKHQANAQINLSVGAVTELVARAAAGDRDAFAVLYDDYRDAVYRYLRSRTGNRDLAEDLTSDTFERALRRIDTFQTRPATGGFVGWLITIAHNLHVDHLKLARVKREISSPEILSLVKDESAETYGLRKLEIADAARSVAKAMKSLTPAQAQCVRLRYLDGLSVDETAARMGKQRGAVKTLAYRAKCSLEQALVAEGVAV</sequence>
<dbReference type="InterPro" id="IPR013249">
    <property type="entry name" value="RNA_pol_sigma70_r4_t2"/>
</dbReference>
<dbReference type="OrthoDB" id="5244107at2"/>
<accession>A0A3M0I231</accession>
<dbReference type="InterPro" id="IPR039425">
    <property type="entry name" value="RNA_pol_sigma-70-like"/>
</dbReference>
<evidence type="ECO:0000313" key="7">
    <source>
        <dbReference type="EMBL" id="RMB80129.1"/>
    </source>
</evidence>
<dbReference type="Gene3D" id="1.10.10.10">
    <property type="entry name" value="Winged helix-like DNA-binding domain superfamily/Winged helix DNA-binding domain"/>
    <property type="match status" value="1"/>
</dbReference>
<dbReference type="Gene3D" id="1.10.1740.10">
    <property type="match status" value="1"/>
</dbReference>
<evidence type="ECO:0000256" key="1">
    <source>
        <dbReference type="ARBA" id="ARBA00010641"/>
    </source>
</evidence>
<dbReference type="PANTHER" id="PTHR43133:SF57">
    <property type="entry name" value="RNA POLYMERASE SIGMA-70 FACTOR"/>
    <property type="match status" value="1"/>
</dbReference>
<gene>
    <name evidence="7" type="ORF">CTZ28_42035</name>
</gene>
<reference evidence="7 8" key="1">
    <citation type="submission" date="2017-11" db="EMBL/GenBank/DDBJ databases">
        <title>Draft genome of actinobacteria isolated from guarana (Paullinia cupana (Mart.) Ducke.</title>
        <authorList>
            <person name="Siqueira K.A."/>
            <person name="Liotti R.G."/>
            <person name="Mendes T.A.O."/>
            <person name="Soares M.A."/>
        </authorList>
    </citation>
    <scope>NUCLEOTIDE SEQUENCE [LARGE SCALE GENOMIC DNA]</scope>
    <source>
        <strain evidence="7 8">193</strain>
    </source>
</reference>
<keyword evidence="4" id="KW-0804">Transcription</keyword>
<dbReference type="Pfam" id="PF04542">
    <property type="entry name" value="Sigma70_r2"/>
    <property type="match status" value="1"/>
</dbReference>
<comment type="similarity">
    <text evidence="1">Belongs to the sigma-70 factor family. ECF subfamily.</text>
</comment>
<dbReference type="GO" id="GO:0003677">
    <property type="term" value="F:DNA binding"/>
    <property type="evidence" value="ECO:0007669"/>
    <property type="project" value="InterPro"/>
</dbReference>
<proteinExistence type="inferred from homology"/>
<dbReference type="CDD" id="cd06171">
    <property type="entry name" value="Sigma70_r4"/>
    <property type="match status" value="1"/>
</dbReference>
<feature type="domain" description="RNA polymerase sigma-70 region 2" evidence="5">
    <location>
        <begin position="36"/>
        <end position="102"/>
    </location>
</feature>
<evidence type="ECO:0000256" key="2">
    <source>
        <dbReference type="ARBA" id="ARBA00023015"/>
    </source>
</evidence>
<evidence type="ECO:0000259" key="5">
    <source>
        <dbReference type="Pfam" id="PF04542"/>
    </source>
</evidence>
<evidence type="ECO:0000256" key="3">
    <source>
        <dbReference type="ARBA" id="ARBA00023082"/>
    </source>
</evidence>
<evidence type="ECO:0000313" key="8">
    <source>
        <dbReference type="Proteomes" id="UP000270471"/>
    </source>
</evidence>
<protein>
    <recommendedName>
        <fullName evidence="9">RNA polymerase subunit sigma-24</fullName>
    </recommendedName>
</protein>
<name>A0A3M0I231_9ACTN</name>
<dbReference type="InterPro" id="IPR036388">
    <property type="entry name" value="WH-like_DNA-bd_sf"/>
</dbReference>
<dbReference type="InterPro" id="IPR007627">
    <property type="entry name" value="RNA_pol_sigma70_r2"/>
</dbReference>
<dbReference type="Pfam" id="PF08281">
    <property type="entry name" value="Sigma70_r4_2"/>
    <property type="match status" value="1"/>
</dbReference>
<evidence type="ECO:0008006" key="9">
    <source>
        <dbReference type="Google" id="ProtNLM"/>
    </source>
</evidence>
<dbReference type="AlphaFoldDB" id="A0A3M0I231"/>
<organism evidence="7 8">
    <name type="scientific">Streptomyces shenzhenensis</name>
    <dbReference type="NCBI Taxonomy" id="943815"/>
    <lineage>
        <taxon>Bacteria</taxon>
        <taxon>Bacillati</taxon>
        <taxon>Actinomycetota</taxon>
        <taxon>Actinomycetes</taxon>
        <taxon>Kitasatosporales</taxon>
        <taxon>Streptomycetaceae</taxon>
        <taxon>Streptomyces</taxon>
    </lineage>
</organism>
<dbReference type="EMBL" id="PENI01000047">
    <property type="protein sequence ID" value="RMB80129.1"/>
    <property type="molecule type" value="Genomic_DNA"/>
</dbReference>
<keyword evidence="2" id="KW-0805">Transcription regulation</keyword>
<dbReference type="SUPFAM" id="SSF88946">
    <property type="entry name" value="Sigma2 domain of RNA polymerase sigma factors"/>
    <property type="match status" value="1"/>
</dbReference>
<dbReference type="InterPro" id="IPR014284">
    <property type="entry name" value="RNA_pol_sigma-70_dom"/>
</dbReference>
<keyword evidence="3" id="KW-0731">Sigma factor</keyword>
<dbReference type="PANTHER" id="PTHR43133">
    <property type="entry name" value="RNA POLYMERASE ECF-TYPE SIGMA FACTO"/>
    <property type="match status" value="1"/>
</dbReference>